<accession>A0AAV2DA89</accession>
<dbReference type="AlphaFoldDB" id="A0AAV2DA89"/>
<evidence type="ECO:0000256" key="1">
    <source>
        <dbReference type="ARBA" id="ARBA00010515"/>
    </source>
</evidence>
<dbReference type="SUPFAM" id="SSF53474">
    <property type="entry name" value="alpha/beta-Hydrolases"/>
    <property type="match status" value="1"/>
</dbReference>
<gene>
    <name evidence="3" type="ORF">LTRI10_LOCUS12876</name>
</gene>
<name>A0AAV2DA89_9ROSI</name>
<evidence type="ECO:0000259" key="2">
    <source>
        <dbReference type="Pfam" id="PF07859"/>
    </source>
</evidence>
<dbReference type="Gene3D" id="3.40.50.1820">
    <property type="entry name" value="alpha/beta hydrolase"/>
    <property type="match status" value="1"/>
</dbReference>
<sequence>MESSQIVEDCGGVVQLFSDGTVFRLKHIDFQMPVVDDQSVIHKDCLFDETHDLRLRLYKPTTSPPPPGRKKLPVLFYFHGGGFVVGSREWPNCHNTCQRLASGLQAVVVAPDYRLAPEHRLPAAVDDGVAAVKWLQSKAVEEGEEWLSSVDLDHVYVLGDSSGGNMAHHLAVGLGAGSTGCDPVRVRGYILLAPFFGGIVRTESEEGPTEKLLSLEILDRFWRLSLPIGENRDHPLANPFGAGSPDLEQKQMDPMLVIVGGCELLRDRVHDYATRLKQMGKKVEYMEIEGQEHGFFTNQPYSESSHDFIGLLRGFMSQNSTDDQQV</sequence>
<dbReference type="Pfam" id="PF07859">
    <property type="entry name" value="Abhydrolase_3"/>
    <property type="match status" value="1"/>
</dbReference>
<keyword evidence="4" id="KW-1185">Reference proteome</keyword>
<dbReference type="Proteomes" id="UP001497516">
    <property type="component" value="Chromosome 2"/>
</dbReference>
<organism evidence="3 4">
    <name type="scientific">Linum trigynum</name>
    <dbReference type="NCBI Taxonomy" id="586398"/>
    <lineage>
        <taxon>Eukaryota</taxon>
        <taxon>Viridiplantae</taxon>
        <taxon>Streptophyta</taxon>
        <taxon>Embryophyta</taxon>
        <taxon>Tracheophyta</taxon>
        <taxon>Spermatophyta</taxon>
        <taxon>Magnoliopsida</taxon>
        <taxon>eudicotyledons</taxon>
        <taxon>Gunneridae</taxon>
        <taxon>Pentapetalae</taxon>
        <taxon>rosids</taxon>
        <taxon>fabids</taxon>
        <taxon>Malpighiales</taxon>
        <taxon>Linaceae</taxon>
        <taxon>Linum</taxon>
    </lineage>
</organism>
<dbReference type="InterPro" id="IPR013094">
    <property type="entry name" value="AB_hydrolase_3"/>
</dbReference>
<dbReference type="PANTHER" id="PTHR23024">
    <property type="entry name" value="ARYLACETAMIDE DEACETYLASE"/>
    <property type="match status" value="1"/>
</dbReference>
<dbReference type="PANTHER" id="PTHR23024:SF406">
    <property type="entry name" value="CARBOXYLESTERASE 15-RELATED"/>
    <property type="match status" value="1"/>
</dbReference>
<proteinExistence type="inferred from homology"/>
<evidence type="ECO:0000313" key="4">
    <source>
        <dbReference type="Proteomes" id="UP001497516"/>
    </source>
</evidence>
<dbReference type="InterPro" id="IPR050466">
    <property type="entry name" value="Carboxylest/Gibb_receptor"/>
</dbReference>
<dbReference type="EMBL" id="OZ034815">
    <property type="protein sequence ID" value="CAL1370776.1"/>
    <property type="molecule type" value="Genomic_DNA"/>
</dbReference>
<dbReference type="InterPro" id="IPR029058">
    <property type="entry name" value="AB_hydrolase_fold"/>
</dbReference>
<evidence type="ECO:0000313" key="3">
    <source>
        <dbReference type="EMBL" id="CAL1370776.1"/>
    </source>
</evidence>
<feature type="domain" description="Alpha/beta hydrolase fold-3" evidence="2">
    <location>
        <begin position="75"/>
        <end position="296"/>
    </location>
</feature>
<protein>
    <recommendedName>
        <fullName evidence="2">Alpha/beta hydrolase fold-3 domain-containing protein</fullName>
    </recommendedName>
</protein>
<comment type="similarity">
    <text evidence="1">Belongs to the 'GDXG' lipolytic enzyme family.</text>
</comment>
<reference evidence="3 4" key="1">
    <citation type="submission" date="2024-04" db="EMBL/GenBank/DDBJ databases">
        <authorList>
            <person name="Fracassetti M."/>
        </authorList>
    </citation>
    <scope>NUCLEOTIDE SEQUENCE [LARGE SCALE GENOMIC DNA]</scope>
</reference>
<dbReference type="GO" id="GO:0016787">
    <property type="term" value="F:hydrolase activity"/>
    <property type="evidence" value="ECO:0007669"/>
    <property type="project" value="InterPro"/>
</dbReference>